<dbReference type="EMBL" id="AYHA01000161">
    <property type="protein sequence ID" value="ESS00578.1"/>
    <property type="molecule type" value="Genomic_DNA"/>
</dbReference>
<proteinExistence type="predicted"/>
<reference evidence="1 2" key="2">
    <citation type="journal article" date="2015" name="Genome Announc.">
        <title>Draft Genome Sequence of Lactobacillus fermentum NB-22.</title>
        <authorList>
            <person name="Chaplin A.V."/>
            <person name="Shkoporov A.N."/>
            <person name="Efimov B.A."/>
            <person name="Pikina A.P."/>
            <person name="Borisova O.Y."/>
            <person name="Gladko I.A."/>
            <person name="Postnikova E.A."/>
            <person name="Lordkipanidze A.E."/>
            <person name="Kafarskaia L.I."/>
        </authorList>
    </citation>
    <scope>NUCLEOTIDE SEQUENCE [LARGE SCALE GENOMIC DNA]</scope>
    <source>
        <strain evidence="1 2">NB-22</strain>
    </source>
</reference>
<name>A0A829LXR0_LIMFE</name>
<evidence type="ECO:0000313" key="2">
    <source>
        <dbReference type="Proteomes" id="UP000018412"/>
    </source>
</evidence>
<evidence type="ECO:0000313" key="1">
    <source>
        <dbReference type="EMBL" id="ESS00578.1"/>
    </source>
</evidence>
<dbReference type="AlphaFoldDB" id="A0A829LXR0"/>
<evidence type="ECO:0008006" key="3">
    <source>
        <dbReference type="Google" id="ProtNLM"/>
    </source>
</evidence>
<reference evidence="2" key="1">
    <citation type="submission" date="2013-10" db="EMBL/GenBank/DDBJ databases">
        <title>Draft genome sequence of Lactobacillus fermentum NB-22.</title>
        <authorList>
            <person name="Chaplin A.V."/>
            <person name="Shkoporov A.N."/>
            <person name="Khokhlova E.V."/>
            <person name="Efimov B.A."/>
            <person name="Kafarskaia L.I."/>
        </authorList>
    </citation>
    <scope>NUCLEOTIDE SEQUENCE [LARGE SCALE GENOMIC DNA]</scope>
    <source>
        <strain evidence="2">NB-22</strain>
    </source>
</reference>
<dbReference type="RefSeq" id="WP_023466865.1">
    <property type="nucleotide sequence ID" value="NZ_KI546276.1"/>
</dbReference>
<protein>
    <recommendedName>
        <fullName evidence="3">Antitoxin SocA-like Panacea domain-containing protein</fullName>
    </recommendedName>
</protein>
<accession>A0A829LXR0</accession>
<sequence length="144" mass="17022">MTMMDLAHHIIAVAHKNNIPVTNLQLQKVMFFSLKHAMNDNLLPREVIEKMYDRPFLVWRYGPVVEDVYNEFSVYGATPILDDYTLVNELNNEEFNHKICDLLNQNVFKLVRESHQESFWKENESQIFFGRGNARYQLDDVGKQ</sequence>
<gene>
    <name evidence="1" type="ORF">NB22_09350</name>
</gene>
<organism evidence="1 2">
    <name type="scientific">Limosilactobacillus fermentum NB-22</name>
    <dbReference type="NCBI Taxonomy" id="1408443"/>
    <lineage>
        <taxon>Bacteria</taxon>
        <taxon>Bacillati</taxon>
        <taxon>Bacillota</taxon>
        <taxon>Bacilli</taxon>
        <taxon>Lactobacillales</taxon>
        <taxon>Lactobacillaceae</taxon>
        <taxon>Limosilactobacillus</taxon>
    </lineage>
</organism>
<dbReference type="Proteomes" id="UP000018412">
    <property type="component" value="Unassembled WGS sequence"/>
</dbReference>
<comment type="caution">
    <text evidence="1">The sequence shown here is derived from an EMBL/GenBank/DDBJ whole genome shotgun (WGS) entry which is preliminary data.</text>
</comment>